<dbReference type="GeneID" id="17037250"/>
<dbReference type="STRING" id="574566.I0YLP1"/>
<dbReference type="OrthoDB" id="64875at2759"/>
<dbReference type="Proteomes" id="UP000007264">
    <property type="component" value="Unassembled WGS sequence"/>
</dbReference>
<gene>
    <name evidence="2" type="ORF">COCSUDRAFT_58603</name>
</gene>
<dbReference type="KEGG" id="csl:COCSUDRAFT_58603"/>
<name>I0YLP1_COCSC</name>
<feature type="compositionally biased region" description="Basic and acidic residues" evidence="1">
    <location>
        <begin position="56"/>
        <end position="65"/>
    </location>
</feature>
<dbReference type="RefSeq" id="XP_005643854.1">
    <property type="nucleotide sequence ID" value="XM_005643797.1"/>
</dbReference>
<dbReference type="EMBL" id="AGSI01000019">
    <property type="protein sequence ID" value="EIE19310.1"/>
    <property type="molecule type" value="Genomic_DNA"/>
</dbReference>
<feature type="region of interest" description="Disordered" evidence="1">
    <location>
        <begin position="56"/>
        <end position="97"/>
    </location>
</feature>
<protein>
    <submittedName>
        <fullName evidence="2">Uncharacterized protein</fullName>
    </submittedName>
</protein>
<feature type="compositionally biased region" description="Basic residues" evidence="1">
    <location>
        <begin position="86"/>
        <end position="97"/>
    </location>
</feature>
<organism evidence="2 3">
    <name type="scientific">Coccomyxa subellipsoidea (strain C-169)</name>
    <name type="common">Green microalga</name>
    <dbReference type="NCBI Taxonomy" id="574566"/>
    <lineage>
        <taxon>Eukaryota</taxon>
        <taxon>Viridiplantae</taxon>
        <taxon>Chlorophyta</taxon>
        <taxon>core chlorophytes</taxon>
        <taxon>Trebouxiophyceae</taxon>
        <taxon>Trebouxiophyceae incertae sedis</taxon>
        <taxon>Coccomyxaceae</taxon>
        <taxon>Coccomyxa</taxon>
        <taxon>Coccomyxa subellipsoidea</taxon>
    </lineage>
</organism>
<evidence type="ECO:0000313" key="2">
    <source>
        <dbReference type="EMBL" id="EIE19310.1"/>
    </source>
</evidence>
<dbReference type="AlphaFoldDB" id="I0YLP1"/>
<dbReference type="InterPro" id="IPR039145">
    <property type="entry name" value="Ribosomal_mL40_metazoa/plant"/>
</dbReference>
<dbReference type="PANTHER" id="PTHR13359:SF2">
    <property type="entry name" value="LARGE RIBOSOMAL SUBUNIT PROTEIN ML40"/>
    <property type="match status" value="1"/>
</dbReference>
<reference evidence="2 3" key="1">
    <citation type="journal article" date="2012" name="Genome Biol.">
        <title>The genome of the polar eukaryotic microalga coccomyxa subellipsoidea reveals traits of cold adaptation.</title>
        <authorList>
            <person name="Blanc G."/>
            <person name="Agarkova I."/>
            <person name="Grimwood J."/>
            <person name="Kuo A."/>
            <person name="Brueggeman A."/>
            <person name="Dunigan D."/>
            <person name="Gurnon J."/>
            <person name="Ladunga I."/>
            <person name="Lindquist E."/>
            <person name="Lucas S."/>
            <person name="Pangilinan J."/>
            <person name="Proschold T."/>
            <person name="Salamov A."/>
            <person name="Schmutz J."/>
            <person name="Weeks D."/>
            <person name="Yamada T."/>
            <person name="Claverie J.M."/>
            <person name="Grigoriev I."/>
            <person name="Van Etten J."/>
            <person name="Lomsadze A."/>
            <person name="Borodovsky M."/>
        </authorList>
    </citation>
    <scope>NUCLEOTIDE SEQUENCE [LARGE SCALE GENOMIC DNA]</scope>
    <source>
        <strain evidence="2 3">C-169</strain>
    </source>
</reference>
<dbReference type="eggNOG" id="ENOG502QTQ1">
    <property type="taxonomic scope" value="Eukaryota"/>
</dbReference>
<keyword evidence="3" id="KW-1185">Reference proteome</keyword>
<dbReference type="GO" id="GO:0005762">
    <property type="term" value="C:mitochondrial large ribosomal subunit"/>
    <property type="evidence" value="ECO:0007669"/>
    <property type="project" value="InterPro"/>
</dbReference>
<dbReference type="Gene3D" id="6.10.250.3440">
    <property type="match status" value="1"/>
</dbReference>
<dbReference type="PANTHER" id="PTHR13359">
    <property type="entry name" value="39S RIBOSOMAL PROTEIN L40, MITOCHONDRIAL"/>
    <property type="match status" value="1"/>
</dbReference>
<accession>I0YLP1</accession>
<evidence type="ECO:0000256" key="1">
    <source>
        <dbReference type="SAM" id="MobiDB-lite"/>
    </source>
</evidence>
<sequence>MPKLSPEDAQLWKDATKEYNRLKMMQHRAWQTDLSVKLKLKKAALAALPEDLRELANRPETERVPLNRQMFTHTPPIPGFNQQSSVKKRKRGQSGRG</sequence>
<evidence type="ECO:0000313" key="3">
    <source>
        <dbReference type="Proteomes" id="UP000007264"/>
    </source>
</evidence>
<proteinExistence type="predicted"/>
<comment type="caution">
    <text evidence="2">The sequence shown here is derived from an EMBL/GenBank/DDBJ whole genome shotgun (WGS) entry which is preliminary data.</text>
</comment>